<sequence length="326" mass="34942">MIDDESRGSPRARGRRSLPVDLVAVATATVLVAVVALASQYSGAAILGPLAVPSLLFAPGYVAVSALFPERDGLGGLERLALSVGLSLAIVPVLGLGLAATPWGVRLVPLVLVAAAVTLLAAAVATVRRRTVPEDERFRIPVRKWIGSGRRDAFRSGTRGETALTLLLVVSALLVVGTVGYAAVTSPEDESYSAIYLLTEDEDGELVADEYPAEFEPGEEREVIVGIDNHEHRPTEYTVVVAEQAVDVSDGEVTVDEQRELERFDTRLEHGETRILSNEFEPTMSGSDVRIVWLLYLDGDVPDDPSVESADYYVSLWGDASDEAAD</sequence>
<evidence type="ECO:0000256" key="1">
    <source>
        <dbReference type="SAM" id="Phobius"/>
    </source>
</evidence>
<reference evidence="4" key="1">
    <citation type="submission" date="2016-10" db="EMBL/GenBank/DDBJ databases">
        <authorList>
            <person name="Varghese N."/>
            <person name="Submissions S."/>
        </authorList>
    </citation>
    <scope>NUCLEOTIDE SEQUENCE [LARGE SCALE GENOMIC DNA]</scope>
    <source>
        <strain evidence="4">B4,CECT 8067,JCM 17497</strain>
    </source>
</reference>
<feature type="transmembrane region" description="Helical" evidence="1">
    <location>
        <begin position="80"/>
        <end position="101"/>
    </location>
</feature>
<dbReference type="AlphaFoldDB" id="A0A1G9E8B0"/>
<dbReference type="Pfam" id="PF07760">
    <property type="entry name" value="DUF1616"/>
    <property type="match status" value="1"/>
</dbReference>
<evidence type="ECO:0000313" key="3">
    <source>
        <dbReference type="EMBL" id="SDK72354.1"/>
    </source>
</evidence>
<accession>A0A1G9E8B0</accession>
<feature type="transmembrane region" description="Helical" evidence="1">
    <location>
        <begin position="20"/>
        <end position="38"/>
    </location>
</feature>
<dbReference type="STRING" id="1095776.SAMN04515672_3802"/>
<keyword evidence="1" id="KW-0472">Membrane</keyword>
<organism evidence="3 4">
    <name type="scientific">Natronorubrum texcoconense</name>
    <dbReference type="NCBI Taxonomy" id="1095776"/>
    <lineage>
        <taxon>Archaea</taxon>
        <taxon>Methanobacteriati</taxon>
        <taxon>Methanobacteriota</taxon>
        <taxon>Stenosarchaea group</taxon>
        <taxon>Halobacteria</taxon>
        <taxon>Halobacteriales</taxon>
        <taxon>Natrialbaceae</taxon>
        <taxon>Natronorubrum</taxon>
    </lineage>
</organism>
<feature type="transmembrane region" description="Helical" evidence="1">
    <location>
        <begin position="107"/>
        <end position="127"/>
    </location>
</feature>
<dbReference type="OrthoDB" id="82282at2157"/>
<feature type="transmembrane region" description="Helical" evidence="1">
    <location>
        <begin position="163"/>
        <end position="184"/>
    </location>
</feature>
<proteinExistence type="predicted"/>
<dbReference type="Proteomes" id="UP000198882">
    <property type="component" value="Unassembled WGS sequence"/>
</dbReference>
<dbReference type="InterPro" id="IPR011674">
    <property type="entry name" value="DUF1616"/>
</dbReference>
<feature type="domain" description="DUF1616" evidence="2">
    <location>
        <begin position="27"/>
        <end position="317"/>
    </location>
</feature>
<dbReference type="PIRSF" id="PIRSF018671">
    <property type="entry name" value="UCP018671"/>
    <property type="match status" value="1"/>
</dbReference>
<dbReference type="InterPro" id="IPR014495">
    <property type="entry name" value="UCP018671"/>
</dbReference>
<protein>
    <submittedName>
        <fullName evidence="3">Uncharacterized membrane protein</fullName>
    </submittedName>
</protein>
<dbReference type="EMBL" id="FNFE01000006">
    <property type="protein sequence ID" value="SDK72354.1"/>
    <property type="molecule type" value="Genomic_DNA"/>
</dbReference>
<feature type="transmembrane region" description="Helical" evidence="1">
    <location>
        <begin position="44"/>
        <end position="68"/>
    </location>
</feature>
<keyword evidence="4" id="KW-1185">Reference proteome</keyword>
<name>A0A1G9E8B0_9EURY</name>
<dbReference type="RefSeq" id="WP_090310586.1">
    <property type="nucleotide sequence ID" value="NZ_FNFE01000006.1"/>
</dbReference>
<evidence type="ECO:0000313" key="4">
    <source>
        <dbReference type="Proteomes" id="UP000198882"/>
    </source>
</evidence>
<evidence type="ECO:0000259" key="2">
    <source>
        <dbReference type="Pfam" id="PF07760"/>
    </source>
</evidence>
<gene>
    <name evidence="3" type="ORF">SAMN04515672_3802</name>
</gene>
<keyword evidence="1" id="KW-0812">Transmembrane</keyword>
<keyword evidence="1" id="KW-1133">Transmembrane helix</keyword>